<dbReference type="Proteomes" id="UP000315133">
    <property type="component" value="Unassembled WGS sequence"/>
</dbReference>
<dbReference type="InterPro" id="IPR014001">
    <property type="entry name" value="Helicase_ATP-bd"/>
</dbReference>
<evidence type="ECO:0000256" key="5">
    <source>
        <dbReference type="SAM" id="MobiDB-lite"/>
    </source>
</evidence>
<dbReference type="EMBL" id="VFPU01000001">
    <property type="protein sequence ID" value="TQM95579.1"/>
    <property type="molecule type" value="Genomic_DNA"/>
</dbReference>
<dbReference type="InterPro" id="IPR027417">
    <property type="entry name" value="P-loop_NTPase"/>
</dbReference>
<dbReference type="InterPro" id="IPR002464">
    <property type="entry name" value="DNA/RNA_helicase_DEAH_CS"/>
</dbReference>
<name>A0A543KKG5_9MICO</name>
<dbReference type="Pfam" id="PF00271">
    <property type="entry name" value="Helicase_C"/>
    <property type="match status" value="1"/>
</dbReference>
<keyword evidence="4" id="KW-0067">ATP-binding</keyword>
<evidence type="ECO:0000256" key="3">
    <source>
        <dbReference type="ARBA" id="ARBA00022806"/>
    </source>
</evidence>
<dbReference type="CDD" id="cd18791">
    <property type="entry name" value="SF2_C_RHA"/>
    <property type="match status" value="1"/>
</dbReference>
<feature type="domain" description="Helicase C-terminal" evidence="7">
    <location>
        <begin position="207"/>
        <end position="389"/>
    </location>
</feature>
<keyword evidence="9" id="KW-1185">Reference proteome</keyword>
<evidence type="ECO:0000313" key="8">
    <source>
        <dbReference type="EMBL" id="TQM95579.1"/>
    </source>
</evidence>
<dbReference type="PROSITE" id="PS00690">
    <property type="entry name" value="DEAH_ATP_HELICASE"/>
    <property type="match status" value="1"/>
</dbReference>
<gene>
    <name evidence="8" type="ORF">FB476_0424</name>
</gene>
<reference evidence="8 9" key="1">
    <citation type="submission" date="2019-06" db="EMBL/GenBank/DDBJ databases">
        <title>Sequencing the genomes of 1000 actinobacteria strains.</title>
        <authorList>
            <person name="Klenk H.-P."/>
        </authorList>
    </citation>
    <scope>NUCLEOTIDE SEQUENCE [LARGE SCALE GENOMIC DNA]</scope>
    <source>
        <strain evidence="8 9">DSM 12362</strain>
    </source>
</reference>
<dbReference type="NCBIfam" id="TIGR01970">
    <property type="entry name" value="DEAH_box_HrpB"/>
    <property type="match status" value="1"/>
</dbReference>
<dbReference type="SMART" id="SM00490">
    <property type="entry name" value="HELICc"/>
    <property type="match status" value="1"/>
</dbReference>
<evidence type="ECO:0000259" key="6">
    <source>
        <dbReference type="PROSITE" id="PS51192"/>
    </source>
</evidence>
<dbReference type="PIRSF" id="PIRSF005496">
    <property type="entry name" value="ATP_hel_hrpB"/>
    <property type="match status" value="1"/>
</dbReference>
<keyword evidence="1" id="KW-0547">Nucleotide-binding</keyword>
<dbReference type="SMART" id="SM00847">
    <property type="entry name" value="HA2"/>
    <property type="match status" value="1"/>
</dbReference>
<dbReference type="SUPFAM" id="SSF52540">
    <property type="entry name" value="P-loop containing nucleoside triphosphate hydrolases"/>
    <property type="match status" value="1"/>
</dbReference>
<dbReference type="InterPro" id="IPR007502">
    <property type="entry name" value="Helicase-assoc_dom"/>
</dbReference>
<feature type="compositionally biased region" description="Basic and acidic residues" evidence="5">
    <location>
        <begin position="514"/>
        <end position="525"/>
    </location>
</feature>
<evidence type="ECO:0000256" key="1">
    <source>
        <dbReference type="ARBA" id="ARBA00022741"/>
    </source>
</evidence>
<dbReference type="SMART" id="SM00487">
    <property type="entry name" value="DEXDc"/>
    <property type="match status" value="1"/>
</dbReference>
<dbReference type="GO" id="GO:0016787">
    <property type="term" value="F:hydrolase activity"/>
    <property type="evidence" value="ECO:0007669"/>
    <property type="project" value="UniProtKB-KW"/>
</dbReference>
<evidence type="ECO:0000313" key="9">
    <source>
        <dbReference type="Proteomes" id="UP000315133"/>
    </source>
</evidence>
<dbReference type="Gene3D" id="3.40.50.300">
    <property type="entry name" value="P-loop containing nucleotide triphosphate hydrolases"/>
    <property type="match status" value="2"/>
</dbReference>
<dbReference type="InterPro" id="IPR001650">
    <property type="entry name" value="Helicase_C-like"/>
</dbReference>
<dbReference type="InterPro" id="IPR011545">
    <property type="entry name" value="DEAD/DEAH_box_helicase_dom"/>
</dbReference>
<dbReference type="GO" id="GO:0003676">
    <property type="term" value="F:nucleic acid binding"/>
    <property type="evidence" value="ECO:0007669"/>
    <property type="project" value="InterPro"/>
</dbReference>
<dbReference type="AlphaFoldDB" id="A0A543KKG5"/>
<proteinExistence type="predicted"/>
<dbReference type="GO" id="GO:0004386">
    <property type="term" value="F:helicase activity"/>
    <property type="evidence" value="ECO:0007669"/>
    <property type="project" value="UniProtKB-KW"/>
</dbReference>
<dbReference type="Pfam" id="PF08482">
    <property type="entry name" value="HrpB_C"/>
    <property type="match status" value="1"/>
</dbReference>
<feature type="domain" description="Helicase ATP-binding" evidence="6">
    <location>
        <begin position="21"/>
        <end position="181"/>
    </location>
</feature>
<evidence type="ECO:0000259" key="7">
    <source>
        <dbReference type="PROSITE" id="PS51194"/>
    </source>
</evidence>
<dbReference type="PROSITE" id="PS51192">
    <property type="entry name" value="HELICASE_ATP_BIND_1"/>
    <property type="match status" value="1"/>
</dbReference>
<dbReference type="InterPro" id="IPR010225">
    <property type="entry name" value="HrpB"/>
</dbReference>
<comment type="caution">
    <text evidence="8">The sequence shown here is derived from an EMBL/GenBank/DDBJ whole genome shotgun (WGS) entry which is preliminary data.</text>
</comment>
<keyword evidence="2" id="KW-0378">Hydrolase</keyword>
<dbReference type="InterPro" id="IPR013689">
    <property type="entry name" value="RNA_helicase_ATP-dep_HrpB_C"/>
</dbReference>
<dbReference type="PANTHER" id="PTHR43519">
    <property type="entry name" value="ATP-DEPENDENT RNA HELICASE HRPB"/>
    <property type="match status" value="1"/>
</dbReference>
<feature type="region of interest" description="Disordered" evidence="5">
    <location>
        <begin position="506"/>
        <end position="528"/>
    </location>
</feature>
<evidence type="ECO:0000256" key="4">
    <source>
        <dbReference type="ARBA" id="ARBA00022840"/>
    </source>
</evidence>
<dbReference type="PANTHER" id="PTHR43519:SF1">
    <property type="entry name" value="ATP-DEPENDENT RNA HELICASE HRPB"/>
    <property type="match status" value="1"/>
</dbReference>
<dbReference type="OrthoDB" id="9805617at2"/>
<keyword evidence="3 8" id="KW-0347">Helicase</keyword>
<evidence type="ECO:0000256" key="2">
    <source>
        <dbReference type="ARBA" id="ARBA00022801"/>
    </source>
</evidence>
<accession>A0A543KKG5</accession>
<dbReference type="Gene3D" id="1.20.120.1080">
    <property type="match status" value="1"/>
</dbReference>
<organism evidence="8 9">
    <name type="scientific">Ornithinimicrobium humiphilum</name>
    <dbReference type="NCBI Taxonomy" id="125288"/>
    <lineage>
        <taxon>Bacteria</taxon>
        <taxon>Bacillati</taxon>
        <taxon>Actinomycetota</taxon>
        <taxon>Actinomycetes</taxon>
        <taxon>Micrococcales</taxon>
        <taxon>Ornithinimicrobiaceae</taxon>
        <taxon>Ornithinimicrobium</taxon>
    </lineage>
</organism>
<dbReference type="Pfam" id="PF00270">
    <property type="entry name" value="DEAD"/>
    <property type="match status" value="1"/>
</dbReference>
<sequence>MLDLARIGAGLPFADALPELRRRLEERGTAVVQAAPGTGKTTLVPPLVADLVEGRVVVTAPRRVVVQAAARRLASLAGTRVGDLVGSTVRGERHVSPRTRVEFVTAGVLVRRLLADPELAGTGAVVLDEVHERGLDTDLLVGMLGEARALRPDLVLVAMSATLDVPALTEVLGGEDGPAPLVEHTAAHHPLEVVWAPSAGPRLDARGVTDELLAHAARTTAAHHAEALAADRSADALVFLPGAREVDRVVEQLARLAPGTEVLPLHGRLDLRTQERAVSGRGPGDPPRVVVSTSLAESSLTVPGVRLVVDAGLSREPRRDLRRDMSGLVTVQASRAAMTQRAGRAARTGPGTVVRLLDEAAWAGAPQHAPAEITSADLAGALLTLAAWGSPRGEGMALLTAPPPAAVRAAETALHDLGLVDDDGRITHLGVRVAAVPADPREARALLAGAPLVGARAAAEVVAALAGDHRAPDGDLAGLLAGLRAGRVPGAERWRSEVRRLERLVAGDGGGTGTRDDTGGRRSGAEAHVPGRHIPVSASSVAGLVTALAHPSRVARRDGDTWLLASGTRAALPPGSPLRSARWIAVADVTRAEGRAAAGTGAVVRLAAALDDDAVEIATASLRTREVRATFSGGRVVAREVDAVGAIELSATPVRPSPEAGARAVAQALAREGTGLLPWSGAPDLLRRRLALLHRVLGDPWPDVSDAALASRAEEWLGPELRALASGTPVDRLDVAPALRRLLPWPEAVRLDELVPERLPVPSGSRVQVDYPPHDDPDARPVVPVKLQECFGLAETPRLVDGRVPVLFHLLSPARRPLAVTDDLASFWSGPYAQVRAEMRGRYPRHPWPEDPWTAPATARTNRRA</sequence>
<dbReference type="RefSeq" id="WP_141817318.1">
    <property type="nucleotide sequence ID" value="NZ_BAAAIL010000003.1"/>
</dbReference>
<protein>
    <submittedName>
        <fullName evidence="8">ATP-dependent helicase HrpB</fullName>
    </submittedName>
</protein>
<dbReference type="GO" id="GO:0005524">
    <property type="term" value="F:ATP binding"/>
    <property type="evidence" value="ECO:0007669"/>
    <property type="project" value="UniProtKB-KW"/>
</dbReference>
<dbReference type="PROSITE" id="PS51194">
    <property type="entry name" value="HELICASE_CTER"/>
    <property type="match status" value="1"/>
</dbReference>